<reference evidence="4 5" key="1">
    <citation type="submission" date="2017-11" db="EMBL/GenBank/DDBJ databases">
        <authorList>
            <person name="Han C.G."/>
        </authorList>
    </citation>
    <scope>NUCLEOTIDE SEQUENCE [LARGE SCALE GENOMIC DNA]</scope>
    <source>
        <strain evidence="3 5">A5</strain>
        <strain evidence="2 4">A8</strain>
    </source>
</reference>
<dbReference type="EMBL" id="PIDP01000181">
    <property type="protein sequence ID" value="PLM96137.1"/>
    <property type="molecule type" value="Genomic_DNA"/>
</dbReference>
<accession>A0A0B7GBY1</accession>
<evidence type="ECO:0000313" key="3">
    <source>
        <dbReference type="EMBL" id="PLP47561.1"/>
    </source>
</evidence>
<dbReference type="EMBL" id="PICB01000214">
    <property type="protein sequence ID" value="PLP47561.1"/>
    <property type="molecule type" value="Genomic_DNA"/>
</dbReference>
<sequence length="81" mass="9228">MLTGYADSSALRTVSPFAISLYNIVYIATFVHFRYRIAINHFFALMSVSLSGSSHRLLGVDRVVCGRLCEIRNFYAQSYIR</sequence>
<keyword evidence="1" id="KW-0812">Transmembrane</keyword>
<keyword evidence="1" id="KW-1133">Transmembrane helix</keyword>
<comment type="caution">
    <text evidence="2">The sequence shown here is derived from an EMBL/GenBank/DDBJ whole genome shotgun (WGS) entry which is preliminary data.</text>
</comment>
<gene>
    <name evidence="3" type="ORF">CWM98_06435</name>
    <name evidence="2" type="ORF">CWN47_08135</name>
</gene>
<dbReference type="AlphaFoldDB" id="A0A0B7GBY1"/>
<organism evidence="2 4">
    <name type="scientific">Klebsiella variicola</name>
    <dbReference type="NCBI Taxonomy" id="244366"/>
    <lineage>
        <taxon>Bacteria</taxon>
        <taxon>Pseudomonadati</taxon>
        <taxon>Pseudomonadota</taxon>
        <taxon>Gammaproteobacteria</taxon>
        <taxon>Enterobacterales</taxon>
        <taxon>Enterobacteriaceae</taxon>
        <taxon>Klebsiella/Raoultella group</taxon>
        <taxon>Klebsiella</taxon>
        <taxon>Klebsiella pneumoniae complex</taxon>
    </lineage>
</organism>
<evidence type="ECO:0000256" key="1">
    <source>
        <dbReference type="SAM" id="Phobius"/>
    </source>
</evidence>
<evidence type="ECO:0000313" key="4">
    <source>
        <dbReference type="Proteomes" id="UP000234412"/>
    </source>
</evidence>
<evidence type="ECO:0000313" key="5">
    <source>
        <dbReference type="Proteomes" id="UP000234473"/>
    </source>
</evidence>
<feature type="transmembrane region" description="Helical" evidence="1">
    <location>
        <begin position="14"/>
        <end position="33"/>
    </location>
</feature>
<keyword evidence="1" id="KW-0472">Membrane</keyword>
<reference evidence="4 5" key="2">
    <citation type="submission" date="2018-01" db="EMBL/GenBank/DDBJ databases">
        <title>Genomic study of Klebsiella pneumoniae.</title>
        <authorList>
            <person name="Yang Y."/>
            <person name="Bicalho R."/>
        </authorList>
    </citation>
    <scope>NUCLEOTIDE SEQUENCE [LARGE SCALE GENOMIC DNA]</scope>
    <source>
        <strain evidence="3 5">A5</strain>
        <strain evidence="2 4">A8</strain>
    </source>
</reference>
<name>A0A0B7GBY1_KLEVA</name>
<protein>
    <submittedName>
        <fullName evidence="2">Uncharacterized protein</fullName>
    </submittedName>
</protein>
<dbReference type="Proteomes" id="UP000234412">
    <property type="component" value="Unassembled WGS sequence"/>
</dbReference>
<evidence type="ECO:0000313" key="2">
    <source>
        <dbReference type="EMBL" id="PLM96137.1"/>
    </source>
</evidence>
<dbReference type="Proteomes" id="UP000234473">
    <property type="component" value="Unassembled WGS sequence"/>
</dbReference>
<proteinExistence type="predicted"/>